<feature type="binding site" evidence="7">
    <location>
        <position position="63"/>
    </location>
    <ligand>
        <name>Mg(2+)</name>
        <dbReference type="ChEBI" id="CHEBI:18420"/>
        <label>1</label>
    </ligand>
</feature>
<dbReference type="PANTHER" id="PTHR43250:SF2">
    <property type="entry name" value="EXODEOXYRIBONUCLEASE III"/>
    <property type="match status" value="1"/>
</dbReference>
<feature type="active site" evidence="6">
    <location>
        <position position="133"/>
    </location>
</feature>
<dbReference type="GO" id="GO:0006281">
    <property type="term" value="P:DNA repair"/>
    <property type="evidence" value="ECO:0007669"/>
    <property type="project" value="InterPro"/>
</dbReference>
<feature type="binding site" evidence="7">
    <location>
        <position position="176"/>
    </location>
    <ligand>
        <name>Mg(2+)</name>
        <dbReference type="ChEBI" id="CHEBI:18420"/>
        <label>1</label>
    </ligand>
</feature>
<dbReference type="InterPro" id="IPR004808">
    <property type="entry name" value="AP_endonuc_1"/>
</dbReference>
<comment type="cofactor">
    <cofactor evidence="7">
        <name>Mg(2+)</name>
        <dbReference type="ChEBI" id="CHEBI:18420"/>
    </cofactor>
    <cofactor evidence="7">
        <name>Mn(2+)</name>
        <dbReference type="ChEBI" id="CHEBI:29035"/>
    </cofactor>
    <text evidence="7">Probably binds two magnesium or manganese ions per subunit.</text>
</comment>
<feature type="domain" description="Endonuclease/exonuclease/phosphatase" evidence="9">
    <location>
        <begin position="33"/>
        <end position="278"/>
    </location>
</feature>
<dbReference type="EMBL" id="APNK01000031">
    <property type="protein sequence ID" value="KEZ76370.1"/>
    <property type="molecule type" value="Genomic_DNA"/>
</dbReference>
<evidence type="ECO:0000256" key="8">
    <source>
        <dbReference type="PIRSR" id="PIRSR604808-3"/>
    </source>
</evidence>
<keyword evidence="7" id="KW-0464">Manganese</keyword>
<dbReference type="NCBIfam" id="TIGR00195">
    <property type="entry name" value="exoDNase_III"/>
    <property type="match status" value="1"/>
</dbReference>
<dbReference type="PATRIC" id="fig|1304275.5.peg.3106"/>
<dbReference type="eggNOG" id="COG0708">
    <property type="taxonomic scope" value="Bacteria"/>
</dbReference>
<organism evidence="10 11">
    <name type="scientific">Salinisphaera hydrothermalis (strain C41B8)</name>
    <dbReference type="NCBI Taxonomy" id="1304275"/>
    <lineage>
        <taxon>Bacteria</taxon>
        <taxon>Pseudomonadati</taxon>
        <taxon>Pseudomonadota</taxon>
        <taxon>Gammaproteobacteria</taxon>
        <taxon>Salinisphaerales</taxon>
        <taxon>Salinisphaeraceae</taxon>
        <taxon>Salinisphaera</taxon>
    </lineage>
</organism>
<dbReference type="GO" id="GO:0008311">
    <property type="term" value="F:double-stranded DNA 3'-5' DNA exonuclease activity"/>
    <property type="evidence" value="ECO:0007669"/>
    <property type="project" value="InterPro"/>
</dbReference>
<evidence type="ECO:0000259" key="9">
    <source>
        <dbReference type="Pfam" id="PF03372"/>
    </source>
</evidence>
<dbReference type="InterPro" id="IPR037493">
    <property type="entry name" value="ExoIII-like"/>
</dbReference>
<dbReference type="InterPro" id="IPR020848">
    <property type="entry name" value="AP_endonuclease_F1_CS"/>
</dbReference>
<dbReference type="Proteomes" id="UP000028302">
    <property type="component" value="Unassembled WGS sequence"/>
</dbReference>
<dbReference type="Pfam" id="PF03372">
    <property type="entry name" value="Exo_endo_phos"/>
    <property type="match status" value="1"/>
</dbReference>
<evidence type="ECO:0000256" key="1">
    <source>
        <dbReference type="ARBA" id="ARBA00001936"/>
    </source>
</evidence>
<feature type="binding site" evidence="7">
    <location>
        <position position="36"/>
    </location>
    <ligand>
        <name>Mg(2+)</name>
        <dbReference type="ChEBI" id="CHEBI:18420"/>
        <label>1</label>
    </ligand>
</feature>
<feature type="binding site" evidence="7">
    <location>
        <position position="277"/>
    </location>
    <ligand>
        <name>Mg(2+)</name>
        <dbReference type="ChEBI" id="CHEBI:18420"/>
        <label>1</label>
    </ligand>
</feature>
<feature type="active site" description="Proton acceptor" evidence="6">
    <location>
        <position position="278"/>
    </location>
</feature>
<sequence>MTARCWVPSFLTLHHAGRYQSLPQSGTSAMQIATWNVNSLNVRLPHVTAWLEKNPVDVLALQETKLTDDKFPADELTEAGYHSVFAGQKTYNGVALLSKNPAQDIVTALPDFEDDHKRVIAGTVDDVRVIGVYCPNGKDLDNPSYDYKLAWFEALREWLARELEAHDKLVLTGDFNVAPRPEDTYDAEKWEGRILCSPPERAALQALLDAGLTDCWRAFEADKEGRHRFTWWDYRNGGWARNAGLRIDHVLASNALAQVCSDCRAHVGERGRKRPSDHVPVVGTFDIA</sequence>
<name>A0A084II36_SALHC</name>
<feature type="binding site" evidence="7">
    <location>
        <position position="278"/>
    </location>
    <ligand>
        <name>Mg(2+)</name>
        <dbReference type="ChEBI" id="CHEBI:18420"/>
        <label>1</label>
    </ligand>
</feature>
<keyword evidence="3 7" id="KW-0479">Metal-binding</keyword>
<dbReference type="InterPro" id="IPR005135">
    <property type="entry name" value="Endo/exonuclease/phosphatase"/>
</dbReference>
<feature type="site" description="Important for catalytic activity" evidence="8">
    <location>
        <position position="248"/>
    </location>
</feature>
<dbReference type="PANTHER" id="PTHR43250">
    <property type="entry name" value="EXODEOXYRIBONUCLEASE III"/>
    <property type="match status" value="1"/>
</dbReference>
<evidence type="ECO:0000256" key="7">
    <source>
        <dbReference type="PIRSR" id="PIRSR604808-2"/>
    </source>
</evidence>
<feature type="site" description="Transition state stabilizer" evidence="8">
    <location>
        <position position="176"/>
    </location>
</feature>
<evidence type="ECO:0000256" key="2">
    <source>
        <dbReference type="ARBA" id="ARBA00007092"/>
    </source>
</evidence>
<dbReference type="PROSITE" id="PS51435">
    <property type="entry name" value="AP_NUCLEASE_F1_4"/>
    <property type="match status" value="1"/>
</dbReference>
<evidence type="ECO:0000256" key="5">
    <source>
        <dbReference type="ARBA" id="ARBA00022842"/>
    </source>
</evidence>
<evidence type="ECO:0000313" key="10">
    <source>
        <dbReference type="EMBL" id="KEZ76370.1"/>
    </source>
</evidence>
<comment type="similarity">
    <text evidence="2">Belongs to the DNA repair enzymes AP/ExoA family.</text>
</comment>
<dbReference type="GO" id="GO:0004519">
    <property type="term" value="F:endonuclease activity"/>
    <property type="evidence" value="ECO:0007669"/>
    <property type="project" value="InterPro"/>
</dbReference>
<evidence type="ECO:0000313" key="11">
    <source>
        <dbReference type="Proteomes" id="UP000028302"/>
    </source>
</evidence>
<dbReference type="STRING" id="1304275.C41B8_15190"/>
<keyword evidence="11" id="KW-1185">Reference proteome</keyword>
<keyword evidence="5 7" id="KW-0460">Magnesium</keyword>
<evidence type="ECO:0000256" key="4">
    <source>
        <dbReference type="ARBA" id="ARBA00022801"/>
    </source>
</evidence>
<dbReference type="CDD" id="cd09086">
    <property type="entry name" value="ExoIII-like_AP-endo"/>
    <property type="match status" value="1"/>
</dbReference>
<feature type="site" description="Interaction with DNA substrate" evidence="8">
    <location>
        <position position="278"/>
    </location>
</feature>
<gene>
    <name evidence="10" type="ORF">C41B8_15190</name>
</gene>
<dbReference type="PROSITE" id="PS00728">
    <property type="entry name" value="AP_NUCLEASE_F1_3"/>
    <property type="match status" value="1"/>
</dbReference>
<keyword evidence="4" id="KW-0378">Hydrolase</keyword>
<dbReference type="Gene3D" id="3.60.10.10">
    <property type="entry name" value="Endonuclease/exonuclease/phosphatase"/>
    <property type="match status" value="1"/>
</dbReference>
<dbReference type="InterPro" id="IPR036691">
    <property type="entry name" value="Endo/exonu/phosph_ase_sf"/>
</dbReference>
<accession>A0A084II36</accession>
<dbReference type="SUPFAM" id="SSF56219">
    <property type="entry name" value="DNase I-like"/>
    <property type="match status" value="1"/>
</dbReference>
<comment type="caution">
    <text evidence="10">The sequence shown here is derived from an EMBL/GenBank/DDBJ whole genome shotgun (WGS) entry which is preliminary data.</text>
</comment>
<proteinExistence type="inferred from homology"/>
<feature type="active site" description="Proton donor/acceptor" evidence="6">
    <location>
        <position position="174"/>
    </location>
</feature>
<dbReference type="AlphaFoldDB" id="A0A084II36"/>
<dbReference type="GO" id="GO:0046872">
    <property type="term" value="F:metal ion binding"/>
    <property type="evidence" value="ECO:0007669"/>
    <property type="project" value="UniProtKB-KW"/>
</dbReference>
<comment type="cofactor">
    <cofactor evidence="1">
        <name>Mn(2+)</name>
        <dbReference type="ChEBI" id="CHEBI:29035"/>
    </cofactor>
</comment>
<dbReference type="NCBIfam" id="TIGR00633">
    <property type="entry name" value="xth"/>
    <property type="match status" value="1"/>
</dbReference>
<dbReference type="GO" id="GO:0003677">
    <property type="term" value="F:DNA binding"/>
    <property type="evidence" value="ECO:0007669"/>
    <property type="project" value="InterPro"/>
</dbReference>
<feature type="binding site" evidence="7">
    <location>
        <position position="174"/>
    </location>
    <ligand>
        <name>Mg(2+)</name>
        <dbReference type="ChEBI" id="CHEBI:18420"/>
        <label>1</label>
    </ligand>
</feature>
<evidence type="ECO:0000256" key="6">
    <source>
        <dbReference type="PIRSR" id="PIRSR604808-1"/>
    </source>
</evidence>
<evidence type="ECO:0000256" key="3">
    <source>
        <dbReference type="ARBA" id="ARBA00022723"/>
    </source>
</evidence>
<protein>
    <submittedName>
        <fullName evidence="10">Exodeoxyribonuclease III</fullName>
    </submittedName>
</protein>
<reference evidence="10 11" key="1">
    <citation type="submission" date="2013-03" db="EMBL/GenBank/DDBJ databases">
        <title>Salinisphaera hydrothermalis C41B8 Genome Sequencing.</title>
        <authorList>
            <person name="Li C."/>
            <person name="Lai Q."/>
            <person name="Shao Z."/>
        </authorList>
    </citation>
    <scope>NUCLEOTIDE SEQUENCE [LARGE SCALE GENOMIC DNA]</scope>
    <source>
        <strain evidence="10 11">C41B8</strain>
    </source>
</reference>